<dbReference type="FunFam" id="3.30.505.10:FF:000080">
    <property type="entry name" value="Pi3K21B, isoform C"/>
    <property type="match status" value="1"/>
</dbReference>
<dbReference type="SMART" id="SM00252">
    <property type="entry name" value="SH2"/>
    <property type="match status" value="2"/>
</dbReference>
<feature type="domain" description="Rho-GAP" evidence="9">
    <location>
        <begin position="629"/>
        <end position="823"/>
    </location>
</feature>
<dbReference type="PANTHER" id="PTHR46075">
    <property type="entry name" value="CHIMERIN FAMILY MEMBER"/>
    <property type="match status" value="1"/>
</dbReference>
<dbReference type="InterPro" id="IPR051854">
    <property type="entry name" value="Rho-type_GAP"/>
</dbReference>
<dbReference type="AlphaFoldDB" id="A0AA89BRT3"/>
<dbReference type="Gene3D" id="3.30.60.20">
    <property type="match status" value="1"/>
</dbReference>
<evidence type="ECO:0000313" key="10">
    <source>
        <dbReference type="EMBL" id="KAK3091706.1"/>
    </source>
</evidence>
<feature type="domain" description="SH2" evidence="6">
    <location>
        <begin position="1126"/>
        <end position="1223"/>
    </location>
</feature>
<dbReference type="GO" id="GO:0007165">
    <property type="term" value="P:signal transduction"/>
    <property type="evidence" value="ECO:0007669"/>
    <property type="project" value="InterPro"/>
</dbReference>
<dbReference type="InterPro" id="IPR013761">
    <property type="entry name" value="SAM/pointed_sf"/>
</dbReference>
<dbReference type="GO" id="GO:0046872">
    <property type="term" value="F:metal ion binding"/>
    <property type="evidence" value="ECO:0007669"/>
    <property type="project" value="UniProtKB-KW"/>
</dbReference>
<dbReference type="SUPFAM" id="SSF47769">
    <property type="entry name" value="SAM/Pointed domain"/>
    <property type="match status" value="1"/>
</dbReference>
<accession>A0AA89BRT3</accession>
<dbReference type="CDD" id="cd20830">
    <property type="entry name" value="C1_PIK3R-like_rpt2"/>
    <property type="match status" value="1"/>
</dbReference>
<dbReference type="PROSITE" id="PS50105">
    <property type="entry name" value="SAM_DOMAIN"/>
    <property type="match status" value="1"/>
</dbReference>
<dbReference type="Gene3D" id="1.10.555.10">
    <property type="entry name" value="Rho GTPase activation protein"/>
    <property type="match status" value="1"/>
</dbReference>
<organism evidence="10 11">
    <name type="scientific">Pinctada imbricata</name>
    <name type="common">Atlantic pearl-oyster</name>
    <name type="synonym">Pinctada martensii</name>
    <dbReference type="NCBI Taxonomy" id="66713"/>
    <lineage>
        <taxon>Eukaryota</taxon>
        <taxon>Metazoa</taxon>
        <taxon>Spiralia</taxon>
        <taxon>Lophotrochozoa</taxon>
        <taxon>Mollusca</taxon>
        <taxon>Bivalvia</taxon>
        <taxon>Autobranchia</taxon>
        <taxon>Pteriomorphia</taxon>
        <taxon>Pterioida</taxon>
        <taxon>Pterioidea</taxon>
        <taxon>Pteriidae</taxon>
        <taxon>Pinctada</taxon>
    </lineage>
</organism>
<dbReference type="InterPro" id="IPR000980">
    <property type="entry name" value="SH2"/>
</dbReference>
<dbReference type="PROSITE" id="PS50001">
    <property type="entry name" value="SH2"/>
    <property type="match status" value="2"/>
</dbReference>
<dbReference type="InterPro" id="IPR000198">
    <property type="entry name" value="RhoGAP_dom"/>
</dbReference>
<dbReference type="InterPro" id="IPR046349">
    <property type="entry name" value="C1-like_sf"/>
</dbReference>
<dbReference type="Gene3D" id="1.10.150.50">
    <property type="entry name" value="Transcription Factor, Ets-1"/>
    <property type="match status" value="1"/>
</dbReference>
<evidence type="ECO:0000256" key="4">
    <source>
        <dbReference type="PROSITE-ProRule" id="PRU00191"/>
    </source>
</evidence>
<feature type="domain" description="SAM" evidence="8">
    <location>
        <begin position="463"/>
        <end position="526"/>
    </location>
</feature>
<dbReference type="SUPFAM" id="SSF55550">
    <property type="entry name" value="SH2 domain"/>
    <property type="match status" value="2"/>
</dbReference>
<comment type="caution">
    <text evidence="10">The sequence shown here is derived from an EMBL/GenBank/DDBJ whole genome shotgun (WGS) entry which is preliminary data.</text>
</comment>
<dbReference type="InterPro" id="IPR001660">
    <property type="entry name" value="SAM"/>
</dbReference>
<feature type="domain" description="SH2" evidence="6">
    <location>
        <begin position="856"/>
        <end position="949"/>
    </location>
</feature>
<feature type="coiled-coil region" evidence="5">
    <location>
        <begin position="967"/>
        <end position="1001"/>
    </location>
</feature>
<keyword evidence="5" id="KW-0175">Coiled coil</keyword>
<evidence type="ECO:0000259" key="8">
    <source>
        <dbReference type="PROSITE" id="PS50105"/>
    </source>
</evidence>
<dbReference type="CDD" id="cd09942">
    <property type="entry name" value="SH2_nSH2_p85_like"/>
    <property type="match status" value="1"/>
</dbReference>
<dbReference type="PANTHER" id="PTHR46075:SF5">
    <property type="entry name" value="PHOSPHATIDYLINOSITOL 3-KINASE REGULATORY SUBUNIT ALPHA"/>
    <property type="match status" value="1"/>
</dbReference>
<dbReference type="Pfam" id="PF00130">
    <property type="entry name" value="C1_1"/>
    <property type="match status" value="1"/>
</dbReference>
<dbReference type="InterPro" id="IPR002219">
    <property type="entry name" value="PKC_DAG/PE"/>
</dbReference>
<keyword evidence="11" id="KW-1185">Reference proteome</keyword>
<evidence type="ECO:0000256" key="3">
    <source>
        <dbReference type="ARBA" id="ARBA00022833"/>
    </source>
</evidence>
<evidence type="ECO:0000256" key="1">
    <source>
        <dbReference type="ARBA" id="ARBA00022468"/>
    </source>
</evidence>
<reference evidence="10" key="1">
    <citation type="submission" date="2019-08" db="EMBL/GenBank/DDBJ databases">
        <title>The improved chromosome-level genome for the pearl oyster Pinctada fucata martensii using PacBio sequencing and Hi-C.</title>
        <authorList>
            <person name="Zheng Z."/>
        </authorList>
    </citation>
    <scope>NUCLEOTIDE SEQUENCE</scope>
    <source>
        <strain evidence="10">ZZ-2019</strain>
        <tissue evidence="10">Adductor muscle</tissue>
    </source>
</reference>
<dbReference type="GO" id="GO:0005096">
    <property type="term" value="F:GTPase activator activity"/>
    <property type="evidence" value="ECO:0007669"/>
    <property type="project" value="UniProtKB-KW"/>
</dbReference>
<dbReference type="PROSITE" id="PS50081">
    <property type="entry name" value="ZF_DAG_PE_2"/>
    <property type="match status" value="1"/>
</dbReference>
<dbReference type="Gene3D" id="1.10.287.1490">
    <property type="match status" value="1"/>
</dbReference>
<sequence>MLLIKIYKNEIDSVSVPFQYSDPVITDCLDWSHCQVGLVTLSSWIGHTVKSDWSHCHVGLVTLSSWTGHTVKSDWSHCQVGLVTLSSWTGHTVKSDWSHCQVGLVTLSSRTGHTVKSDWSHCQVGLVTLSSWTGHTVKLDWSHCQVGLVTLSSWTGHTVKSDWSHCQVGLVTLSSWTGHTVKSDWSHCQVGLVTLSSWTGHTVKSDWSHCQVGLVTLSSRTGHIVKLDWLHCQVGLVTLSSRTGHTVKLDWSHCQVGLVTLSSWTGHTVKWDWSHCQVGLVTLSSWTGHTVKSDWSHCQVGLVTLSSWTGHTVKLDWSHCQVGLVTLSSRTGHIVKLDWSHCQVGLVTLSSRTGHTVKLDWSHCQVGLVTLSSWTGHTVKLDWSHCQVGLVTLSSWTGHIVKLDWSHCKDYIWGTKLVARRCEGCAKVCHLQCWGAPKNAHCRRDRNVKPPKTYDHPIPLAKWTAQNVSEWMCCSNLFRYGQMFRDLKISGKALIEMDESKLKELGIKDEFHQKSLLVCIDELCGNDPDSRPYATSLPGSGQIVDMGDAASCGGASEQHRLVEYSFSSMQRCHLCDKFLYGLMRQGLQCRECGLCCHRYCSATHQSECSVPKLERIRRPSFSQNSSFGADLTEEASKSQYEAPWVIVKCADEIEKWCHNHQTESLSVYRIYAKSEEVNEIKSEFNLVSDPAQVNLAQFNVHGVAGAMKKYLRELPNPLIPVEMYDDFIKAAGSNNDRTKLLLDLVGQLPNAHKSTLKYLMAHFLRLWWIQHESGVEDGLDKLSHVFCHILLRPPWEKIIEIVENTKLHIEIFEDLLKNGPWGEAAPPLPPVAPPRPKSPIQELPMSAQEKLKEAEWYWGKISREEVNELLCDKPDGTFLVRDATSPGDYTLTLRKGGTNKLIKIYQKDGKYGFVEPLTFDSVVDLVTFYRHTSLAIYNRTLDTKLLYPVSKNVAPTEASSEDVAEQLEKLKWVNAEHLKKMKEYDRQYENHARINQELQLKHQALDAFKETVTVFEEQMELHRRHHAEVQVHELHRLSENFELLKSRWLSIQESRQQLEIDINKKTTLNRNLISEMNSLRPEIKRLHKQRDQLKKMLLESGYSADKLDDILEEESESIRPHNNKSLWFVDVDRANAEKLLEGRKDGTFLIRPRKNDPTSEYALSIRCNQKVGHCKIYHNAQGHVGFTEGNCDCADITSLVQHYQRESLVEHNKDLDVRMLYPVRDENPETNYLSMKNQ</sequence>
<dbReference type="SMART" id="SM00324">
    <property type="entry name" value="RhoGAP"/>
    <property type="match status" value="1"/>
</dbReference>
<dbReference type="Proteomes" id="UP001186944">
    <property type="component" value="Unassembled WGS sequence"/>
</dbReference>
<evidence type="ECO:0000256" key="5">
    <source>
        <dbReference type="SAM" id="Coils"/>
    </source>
</evidence>
<dbReference type="Gene3D" id="3.30.505.10">
    <property type="entry name" value="SH2 domain"/>
    <property type="match status" value="2"/>
</dbReference>
<dbReference type="PRINTS" id="PR00401">
    <property type="entry name" value="SH2DOMAIN"/>
</dbReference>
<evidence type="ECO:0000259" key="6">
    <source>
        <dbReference type="PROSITE" id="PS50001"/>
    </source>
</evidence>
<gene>
    <name evidence="10" type="ORF">FSP39_022031</name>
</gene>
<keyword evidence="3" id="KW-0862">Zinc</keyword>
<dbReference type="SMART" id="SM00454">
    <property type="entry name" value="SAM"/>
    <property type="match status" value="1"/>
</dbReference>
<dbReference type="InterPro" id="IPR035022">
    <property type="entry name" value="PI3kinase_P85_nSH2"/>
</dbReference>
<dbReference type="CDD" id="cd12923">
    <property type="entry name" value="iSH2_PI3K_IA_R"/>
    <property type="match status" value="1"/>
</dbReference>
<evidence type="ECO:0008006" key="12">
    <source>
        <dbReference type="Google" id="ProtNLM"/>
    </source>
</evidence>
<dbReference type="Pfam" id="PF00536">
    <property type="entry name" value="SAM_1"/>
    <property type="match status" value="1"/>
</dbReference>
<dbReference type="SMART" id="SM00109">
    <property type="entry name" value="C1"/>
    <property type="match status" value="1"/>
</dbReference>
<protein>
    <recommendedName>
        <fullName evidence="12">Phosphatidylinositol 3-kinase regulatory subunit alpha</fullName>
    </recommendedName>
</protein>
<evidence type="ECO:0000256" key="2">
    <source>
        <dbReference type="ARBA" id="ARBA00022723"/>
    </source>
</evidence>
<dbReference type="InterPro" id="IPR008936">
    <property type="entry name" value="Rho_GTPase_activation_prot"/>
</dbReference>
<dbReference type="PROSITE" id="PS00479">
    <property type="entry name" value="ZF_DAG_PE_1"/>
    <property type="match status" value="1"/>
</dbReference>
<evidence type="ECO:0000259" key="7">
    <source>
        <dbReference type="PROSITE" id="PS50081"/>
    </source>
</evidence>
<dbReference type="PRINTS" id="PR00678">
    <property type="entry name" value="PI3KINASEP85"/>
</dbReference>
<keyword evidence="4" id="KW-0727">SH2 domain</keyword>
<dbReference type="InterPro" id="IPR032498">
    <property type="entry name" value="PI3K_P85_iSH2"/>
</dbReference>
<dbReference type="Pfam" id="PF00620">
    <property type="entry name" value="RhoGAP"/>
    <property type="match status" value="1"/>
</dbReference>
<keyword evidence="2" id="KW-0479">Metal-binding</keyword>
<dbReference type="InterPro" id="IPR036860">
    <property type="entry name" value="SH2_dom_sf"/>
</dbReference>
<evidence type="ECO:0000313" key="11">
    <source>
        <dbReference type="Proteomes" id="UP001186944"/>
    </source>
</evidence>
<dbReference type="Pfam" id="PF16454">
    <property type="entry name" value="PI3K_P85_iSH2"/>
    <property type="match status" value="1"/>
</dbReference>
<feature type="domain" description="Phorbol-ester/DAG-type" evidence="7">
    <location>
        <begin position="558"/>
        <end position="608"/>
    </location>
</feature>
<evidence type="ECO:0000259" key="9">
    <source>
        <dbReference type="PROSITE" id="PS50238"/>
    </source>
</evidence>
<proteinExistence type="predicted"/>
<name>A0AA89BRT3_PINIB</name>
<dbReference type="PROSITE" id="PS50238">
    <property type="entry name" value="RHOGAP"/>
    <property type="match status" value="1"/>
</dbReference>
<keyword evidence="1" id="KW-0343">GTPase activation</keyword>
<dbReference type="SUPFAM" id="SSF48350">
    <property type="entry name" value="GTPase activation domain, GAP"/>
    <property type="match status" value="1"/>
</dbReference>
<dbReference type="Pfam" id="PF00017">
    <property type="entry name" value="SH2"/>
    <property type="match status" value="2"/>
</dbReference>
<dbReference type="SUPFAM" id="SSF57889">
    <property type="entry name" value="Cysteine-rich domain"/>
    <property type="match status" value="1"/>
</dbReference>
<dbReference type="CDD" id="cd00159">
    <property type="entry name" value="RhoGAP"/>
    <property type="match status" value="1"/>
</dbReference>
<dbReference type="EMBL" id="VSWD01000010">
    <property type="protein sequence ID" value="KAK3091706.1"/>
    <property type="molecule type" value="Genomic_DNA"/>
</dbReference>